<proteinExistence type="predicted"/>
<dbReference type="Proteomes" id="UP000265520">
    <property type="component" value="Unassembled WGS sequence"/>
</dbReference>
<sequence>MAEVQEYRTQHSYLILLPAVSSAEQPTCPLSETDYEAARASDAYSE</sequence>
<dbReference type="AlphaFoldDB" id="A0A392VQ32"/>
<feature type="non-terminal residue" evidence="1">
    <location>
        <position position="46"/>
    </location>
</feature>
<protein>
    <submittedName>
        <fullName evidence="1">Uncharacterized protein</fullName>
    </submittedName>
</protein>
<evidence type="ECO:0000313" key="2">
    <source>
        <dbReference type="Proteomes" id="UP000265520"/>
    </source>
</evidence>
<dbReference type="EMBL" id="LXQA011210115">
    <property type="protein sequence ID" value="MCI89091.1"/>
    <property type="molecule type" value="Genomic_DNA"/>
</dbReference>
<evidence type="ECO:0000313" key="1">
    <source>
        <dbReference type="EMBL" id="MCI89091.1"/>
    </source>
</evidence>
<organism evidence="1 2">
    <name type="scientific">Trifolium medium</name>
    <dbReference type="NCBI Taxonomy" id="97028"/>
    <lineage>
        <taxon>Eukaryota</taxon>
        <taxon>Viridiplantae</taxon>
        <taxon>Streptophyta</taxon>
        <taxon>Embryophyta</taxon>
        <taxon>Tracheophyta</taxon>
        <taxon>Spermatophyta</taxon>
        <taxon>Magnoliopsida</taxon>
        <taxon>eudicotyledons</taxon>
        <taxon>Gunneridae</taxon>
        <taxon>Pentapetalae</taxon>
        <taxon>rosids</taxon>
        <taxon>fabids</taxon>
        <taxon>Fabales</taxon>
        <taxon>Fabaceae</taxon>
        <taxon>Papilionoideae</taxon>
        <taxon>50 kb inversion clade</taxon>
        <taxon>NPAAA clade</taxon>
        <taxon>Hologalegina</taxon>
        <taxon>IRL clade</taxon>
        <taxon>Trifolieae</taxon>
        <taxon>Trifolium</taxon>
    </lineage>
</organism>
<keyword evidence="2" id="KW-1185">Reference proteome</keyword>
<comment type="caution">
    <text evidence="1">The sequence shown here is derived from an EMBL/GenBank/DDBJ whole genome shotgun (WGS) entry which is preliminary data.</text>
</comment>
<accession>A0A392VQ32</accession>
<reference evidence="1 2" key="1">
    <citation type="journal article" date="2018" name="Front. Plant Sci.">
        <title>Red Clover (Trifolium pratense) and Zigzag Clover (T. medium) - A Picture of Genomic Similarities and Differences.</title>
        <authorList>
            <person name="Dluhosova J."/>
            <person name="Istvanek J."/>
            <person name="Nedelnik J."/>
            <person name="Repkova J."/>
        </authorList>
    </citation>
    <scope>NUCLEOTIDE SEQUENCE [LARGE SCALE GENOMIC DNA]</scope>
    <source>
        <strain evidence="2">cv. 10/8</strain>
        <tissue evidence="1">Leaf</tissue>
    </source>
</reference>
<name>A0A392VQ32_9FABA</name>